<keyword evidence="2" id="KW-1185">Reference proteome</keyword>
<dbReference type="RefSeq" id="WP_174400072.1">
    <property type="nucleotide sequence ID" value="NZ_VBSB01000015.1"/>
</dbReference>
<sequence>MTAHGDEESIRRAEVNEVVESHGGPALYGMTAGGYENGFLIFEATRCYRLGADLACILCCHACCERELAGILKWQHPATPNAERWGLGRLVRAGKERNWFDADLASRLEQLNENRRTLYHLQDFGAPTGLWSRAINNAHDAVTKDDVAEAIPDTLRQEALHALDCAFAVRTIEVERNWD</sequence>
<accession>A0ABX2K0J1</accession>
<gene>
    <name evidence="1" type="ORF">FEG63_22730</name>
</gene>
<comment type="caution">
    <text evidence="1">The sequence shown here is derived from an EMBL/GenBank/DDBJ whole genome shotgun (WGS) entry which is preliminary data.</text>
</comment>
<evidence type="ECO:0000313" key="1">
    <source>
        <dbReference type="EMBL" id="NTY62358.1"/>
    </source>
</evidence>
<dbReference type="Proteomes" id="UP000708347">
    <property type="component" value="Unassembled WGS sequence"/>
</dbReference>
<reference evidence="1 2" key="1">
    <citation type="submission" date="2019-05" db="EMBL/GenBank/DDBJ databases">
        <title>Mycolicibacterium sphagni ENV482 genome assembly.</title>
        <authorList>
            <person name="Chen W."/>
            <person name="Faulkner N.W."/>
            <person name="Hyman M.R."/>
        </authorList>
    </citation>
    <scope>NUCLEOTIDE SEQUENCE [LARGE SCALE GENOMIC DNA]</scope>
    <source>
        <strain evidence="1 2">ENV482</strain>
    </source>
</reference>
<dbReference type="EMBL" id="VBSB01000015">
    <property type="protein sequence ID" value="NTY62358.1"/>
    <property type="molecule type" value="Genomic_DNA"/>
</dbReference>
<proteinExistence type="predicted"/>
<evidence type="ECO:0000313" key="2">
    <source>
        <dbReference type="Proteomes" id="UP000708347"/>
    </source>
</evidence>
<name>A0ABX2K0J1_9MYCO</name>
<protein>
    <submittedName>
        <fullName evidence="1">Uncharacterized protein</fullName>
    </submittedName>
</protein>
<organism evidence="1 2">
    <name type="scientific">Mycolicibacterium sphagni</name>
    <dbReference type="NCBI Taxonomy" id="1786"/>
    <lineage>
        <taxon>Bacteria</taxon>
        <taxon>Bacillati</taxon>
        <taxon>Actinomycetota</taxon>
        <taxon>Actinomycetes</taxon>
        <taxon>Mycobacteriales</taxon>
        <taxon>Mycobacteriaceae</taxon>
        <taxon>Mycolicibacterium</taxon>
    </lineage>
</organism>